<dbReference type="AlphaFoldDB" id="A0A6N7ZNW8"/>
<protein>
    <submittedName>
        <fullName evidence="1">Uncharacterized protein</fullName>
    </submittedName>
</protein>
<dbReference type="Proteomes" id="UP000440668">
    <property type="component" value="Unassembled WGS sequence"/>
</dbReference>
<evidence type="ECO:0000313" key="2">
    <source>
        <dbReference type="Proteomes" id="UP000440668"/>
    </source>
</evidence>
<evidence type="ECO:0000313" key="1">
    <source>
        <dbReference type="EMBL" id="MTG90878.1"/>
    </source>
</evidence>
<sequence>MIDSTAGGADSVGEVRLVSDGEGLAVVEDLTAAERFLAAGRLPPGPSEVQP</sequence>
<accession>A0A6N7ZNW8</accession>
<comment type="caution">
    <text evidence="1">The sequence shown here is derived from an EMBL/GenBank/DDBJ whole genome shotgun (WGS) entry which is preliminary data.</text>
</comment>
<name>A0A6N7ZNW8_9MICO</name>
<dbReference type="EMBL" id="WMKA01000072">
    <property type="protein sequence ID" value="MTG90878.1"/>
    <property type="molecule type" value="Genomic_DNA"/>
</dbReference>
<organism evidence="1 2">
    <name type="scientific">Cellulosimicrobium composti</name>
    <dbReference type="NCBI Taxonomy" id="2672572"/>
    <lineage>
        <taxon>Bacteria</taxon>
        <taxon>Bacillati</taxon>
        <taxon>Actinomycetota</taxon>
        <taxon>Actinomycetes</taxon>
        <taxon>Micrococcales</taxon>
        <taxon>Promicromonosporaceae</taxon>
        <taxon>Cellulosimicrobium</taxon>
    </lineage>
</organism>
<dbReference type="RefSeq" id="WP_155100209.1">
    <property type="nucleotide sequence ID" value="NZ_WMKA01000072.1"/>
</dbReference>
<reference evidence="1 2" key="1">
    <citation type="submission" date="2019-11" db="EMBL/GenBank/DDBJ databases">
        <title>Cellulosimicrobium composti sp. nov. isolated from a compost.</title>
        <authorList>
            <person name="Yang Y."/>
        </authorList>
    </citation>
    <scope>NUCLEOTIDE SEQUENCE [LARGE SCALE GENOMIC DNA]</scope>
    <source>
        <strain evidence="1 2">BIT-GX5</strain>
    </source>
</reference>
<proteinExistence type="predicted"/>
<gene>
    <name evidence="1" type="ORF">GJV82_18330</name>
</gene>